<gene>
    <name evidence="2" type="ORF">CBR_g50682</name>
</gene>
<evidence type="ECO:0000313" key="2">
    <source>
        <dbReference type="EMBL" id="GBG90435.1"/>
    </source>
</evidence>
<dbReference type="Gramene" id="GBG90435">
    <property type="protein sequence ID" value="GBG90435"/>
    <property type="gene ID" value="CBR_g50682"/>
</dbReference>
<evidence type="ECO:0000313" key="3">
    <source>
        <dbReference type="Proteomes" id="UP000265515"/>
    </source>
</evidence>
<dbReference type="EMBL" id="BFEA01000810">
    <property type="protein sequence ID" value="GBG90435.1"/>
    <property type="molecule type" value="Genomic_DNA"/>
</dbReference>
<keyword evidence="3" id="KW-1185">Reference proteome</keyword>
<sequence length="67" mass="7463">MHKQVCSRVLRGDRKVCRSRVPYAVFEQTEGGCSGSSGLKIMTSSNTSSRRSGQLPPLKRNRPKLLE</sequence>
<dbReference type="Proteomes" id="UP000265515">
    <property type="component" value="Unassembled WGS sequence"/>
</dbReference>
<feature type="compositionally biased region" description="Polar residues" evidence="1">
    <location>
        <begin position="42"/>
        <end position="52"/>
    </location>
</feature>
<name>A0A388M7E9_CHABU</name>
<organism evidence="2 3">
    <name type="scientific">Chara braunii</name>
    <name type="common">Braun's stonewort</name>
    <dbReference type="NCBI Taxonomy" id="69332"/>
    <lineage>
        <taxon>Eukaryota</taxon>
        <taxon>Viridiplantae</taxon>
        <taxon>Streptophyta</taxon>
        <taxon>Charophyceae</taxon>
        <taxon>Charales</taxon>
        <taxon>Characeae</taxon>
        <taxon>Chara</taxon>
    </lineage>
</organism>
<evidence type="ECO:0000256" key="1">
    <source>
        <dbReference type="SAM" id="MobiDB-lite"/>
    </source>
</evidence>
<proteinExistence type="predicted"/>
<comment type="caution">
    <text evidence="2">The sequence shown here is derived from an EMBL/GenBank/DDBJ whole genome shotgun (WGS) entry which is preliminary data.</text>
</comment>
<protein>
    <submittedName>
        <fullName evidence="2">Uncharacterized protein</fullName>
    </submittedName>
</protein>
<dbReference type="AlphaFoldDB" id="A0A388M7E9"/>
<feature type="region of interest" description="Disordered" evidence="1">
    <location>
        <begin position="32"/>
        <end position="67"/>
    </location>
</feature>
<accession>A0A388M7E9</accession>
<reference evidence="2 3" key="1">
    <citation type="journal article" date="2018" name="Cell">
        <title>The Chara Genome: Secondary Complexity and Implications for Plant Terrestrialization.</title>
        <authorList>
            <person name="Nishiyama T."/>
            <person name="Sakayama H."/>
            <person name="Vries J.D."/>
            <person name="Buschmann H."/>
            <person name="Saint-Marcoux D."/>
            <person name="Ullrich K.K."/>
            <person name="Haas F.B."/>
            <person name="Vanderstraeten L."/>
            <person name="Becker D."/>
            <person name="Lang D."/>
            <person name="Vosolsobe S."/>
            <person name="Rombauts S."/>
            <person name="Wilhelmsson P.K.I."/>
            <person name="Janitza P."/>
            <person name="Kern R."/>
            <person name="Heyl A."/>
            <person name="Rumpler F."/>
            <person name="Villalobos L.I.A.C."/>
            <person name="Clay J.M."/>
            <person name="Skokan R."/>
            <person name="Toyoda A."/>
            <person name="Suzuki Y."/>
            <person name="Kagoshima H."/>
            <person name="Schijlen E."/>
            <person name="Tajeshwar N."/>
            <person name="Catarino B."/>
            <person name="Hetherington A.J."/>
            <person name="Saltykova A."/>
            <person name="Bonnot C."/>
            <person name="Breuninger H."/>
            <person name="Symeonidi A."/>
            <person name="Radhakrishnan G.V."/>
            <person name="Van Nieuwerburgh F."/>
            <person name="Deforce D."/>
            <person name="Chang C."/>
            <person name="Karol K.G."/>
            <person name="Hedrich R."/>
            <person name="Ulvskov P."/>
            <person name="Glockner G."/>
            <person name="Delwiche C.F."/>
            <person name="Petrasek J."/>
            <person name="Van de Peer Y."/>
            <person name="Friml J."/>
            <person name="Beilby M."/>
            <person name="Dolan L."/>
            <person name="Kohara Y."/>
            <person name="Sugano S."/>
            <person name="Fujiyama A."/>
            <person name="Delaux P.-M."/>
            <person name="Quint M."/>
            <person name="TheiBen G."/>
            <person name="Hagemann M."/>
            <person name="Harholt J."/>
            <person name="Dunand C."/>
            <person name="Zachgo S."/>
            <person name="Langdale J."/>
            <person name="Maumus F."/>
            <person name="Straeten D.V.D."/>
            <person name="Gould S.B."/>
            <person name="Rensing S.A."/>
        </authorList>
    </citation>
    <scope>NUCLEOTIDE SEQUENCE [LARGE SCALE GENOMIC DNA]</scope>
    <source>
        <strain evidence="2 3">S276</strain>
    </source>
</reference>